<keyword evidence="5" id="KW-0067">ATP-binding</keyword>
<dbReference type="Pfam" id="PF00005">
    <property type="entry name" value="ABC_tran"/>
    <property type="match status" value="2"/>
</dbReference>
<protein>
    <recommendedName>
        <fullName evidence="10">ABC transporter domain-containing protein</fullName>
    </recommendedName>
</protein>
<dbReference type="EMBL" id="KV453843">
    <property type="protein sequence ID" value="ODV89290.1"/>
    <property type="molecule type" value="Genomic_DNA"/>
</dbReference>
<evidence type="ECO:0000256" key="7">
    <source>
        <dbReference type="ARBA" id="ARBA00023136"/>
    </source>
</evidence>
<feature type="transmembrane region" description="Helical" evidence="9">
    <location>
        <begin position="394"/>
        <end position="417"/>
    </location>
</feature>
<keyword evidence="7 9" id="KW-0472">Membrane</keyword>
<feature type="domain" description="ABC transporter" evidence="10">
    <location>
        <begin position="62"/>
        <end position="300"/>
    </location>
</feature>
<dbReference type="GO" id="GO:0016887">
    <property type="term" value="F:ATP hydrolysis activity"/>
    <property type="evidence" value="ECO:0007669"/>
    <property type="project" value="InterPro"/>
</dbReference>
<accession>A0A1E4TBZ7</accession>
<feature type="transmembrane region" description="Helical" evidence="9">
    <location>
        <begin position="1169"/>
        <end position="1190"/>
    </location>
</feature>
<feature type="transmembrane region" description="Helical" evidence="9">
    <location>
        <begin position="1138"/>
        <end position="1162"/>
    </location>
</feature>
<keyword evidence="2" id="KW-0813">Transport</keyword>
<feature type="transmembrane region" description="Helical" evidence="9">
    <location>
        <begin position="1105"/>
        <end position="1132"/>
    </location>
</feature>
<dbReference type="PANTHER" id="PTHR48041:SF119">
    <property type="entry name" value="ROA1P"/>
    <property type="match status" value="1"/>
</dbReference>
<dbReference type="GO" id="GO:0005524">
    <property type="term" value="F:ATP binding"/>
    <property type="evidence" value="ECO:0007669"/>
    <property type="project" value="UniProtKB-KW"/>
</dbReference>
<dbReference type="OrthoDB" id="66620at2759"/>
<keyword evidence="3 9" id="KW-0812">Transmembrane</keyword>
<feature type="transmembrane region" description="Helical" evidence="9">
    <location>
        <begin position="429"/>
        <end position="448"/>
    </location>
</feature>
<evidence type="ECO:0000256" key="9">
    <source>
        <dbReference type="SAM" id="Phobius"/>
    </source>
</evidence>
<dbReference type="GO" id="GO:0140359">
    <property type="term" value="F:ABC-type transporter activity"/>
    <property type="evidence" value="ECO:0007669"/>
    <property type="project" value="InterPro"/>
</dbReference>
<feature type="transmembrane region" description="Helical" evidence="9">
    <location>
        <begin position="574"/>
        <end position="594"/>
    </location>
</feature>
<dbReference type="GO" id="GO:0000329">
    <property type="term" value="C:fungal-type vacuole membrane"/>
    <property type="evidence" value="ECO:0007669"/>
    <property type="project" value="EnsemblFungi"/>
</dbReference>
<dbReference type="PANTHER" id="PTHR48041">
    <property type="entry name" value="ABC TRANSPORTER G FAMILY MEMBER 28"/>
    <property type="match status" value="1"/>
</dbReference>
<dbReference type="InterPro" id="IPR017871">
    <property type="entry name" value="ABC_transporter-like_CS"/>
</dbReference>
<dbReference type="InterPro" id="IPR027417">
    <property type="entry name" value="P-loop_NTPase"/>
</dbReference>
<evidence type="ECO:0000256" key="6">
    <source>
        <dbReference type="ARBA" id="ARBA00022989"/>
    </source>
</evidence>
<feature type="region of interest" description="Disordered" evidence="8">
    <location>
        <begin position="339"/>
        <end position="363"/>
    </location>
</feature>
<evidence type="ECO:0000256" key="3">
    <source>
        <dbReference type="ARBA" id="ARBA00022692"/>
    </source>
</evidence>
<dbReference type="Proteomes" id="UP000095023">
    <property type="component" value="Unassembled WGS sequence"/>
</dbReference>
<dbReference type="SUPFAM" id="SSF52540">
    <property type="entry name" value="P-loop containing nucleoside triphosphate hydrolases"/>
    <property type="match status" value="2"/>
</dbReference>
<feature type="domain" description="ABC transporter" evidence="10">
    <location>
        <begin position="691"/>
        <end position="940"/>
    </location>
</feature>
<dbReference type="PROSITE" id="PS50893">
    <property type="entry name" value="ABC_TRANSPORTER_2"/>
    <property type="match status" value="2"/>
</dbReference>
<dbReference type="InterPro" id="IPR050352">
    <property type="entry name" value="ABCG_transporters"/>
</dbReference>
<evidence type="ECO:0000256" key="5">
    <source>
        <dbReference type="ARBA" id="ARBA00022840"/>
    </source>
</evidence>
<dbReference type="Pfam" id="PF01061">
    <property type="entry name" value="ABC2_membrane"/>
    <property type="match status" value="2"/>
</dbReference>
<evidence type="ECO:0000256" key="2">
    <source>
        <dbReference type="ARBA" id="ARBA00022448"/>
    </source>
</evidence>
<organism evidence="11 12">
    <name type="scientific">Tortispora caseinolytica NRRL Y-17796</name>
    <dbReference type="NCBI Taxonomy" id="767744"/>
    <lineage>
        <taxon>Eukaryota</taxon>
        <taxon>Fungi</taxon>
        <taxon>Dikarya</taxon>
        <taxon>Ascomycota</taxon>
        <taxon>Saccharomycotina</taxon>
        <taxon>Trigonopsidomycetes</taxon>
        <taxon>Trigonopsidales</taxon>
        <taxon>Trigonopsidaceae</taxon>
        <taxon>Tortispora</taxon>
    </lineage>
</organism>
<dbReference type="PROSITE" id="PS00211">
    <property type="entry name" value="ABC_TRANSPORTER_1"/>
    <property type="match status" value="2"/>
</dbReference>
<dbReference type="SMART" id="SM00382">
    <property type="entry name" value="AAA"/>
    <property type="match status" value="2"/>
</dbReference>
<feature type="transmembrane region" description="Helical" evidence="9">
    <location>
        <begin position="509"/>
        <end position="534"/>
    </location>
</feature>
<evidence type="ECO:0000259" key="10">
    <source>
        <dbReference type="PROSITE" id="PS50893"/>
    </source>
</evidence>
<dbReference type="InterPro" id="IPR003593">
    <property type="entry name" value="AAA+_ATPase"/>
</dbReference>
<evidence type="ECO:0000313" key="11">
    <source>
        <dbReference type="EMBL" id="ODV89290.1"/>
    </source>
</evidence>
<feature type="transmembrane region" description="Helical" evidence="9">
    <location>
        <begin position="486"/>
        <end position="502"/>
    </location>
</feature>
<dbReference type="InterPro" id="IPR043926">
    <property type="entry name" value="ABCG_dom"/>
</dbReference>
<keyword evidence="12" id="KW-1185">Reference proteome</keyword>
<evidence type="ECO:0000256" key="4">
    <source>
        <dbReference type="ARBA" id="ARBA00022741"/>
    </source>
</evidence>
<keyword evidence="4" id="KW-0547">Nucleotide-binding</keyword>
<feature type="transmembrane region" description="Helical" evidence="9">
    <location>
        <begin position="1035"/>
        <end position="1054"/>
    </location>
</feature>
<reference evidence="12" key="1">
    <citation type="submission" date="2016-02" db="EMBL/GenBank/DDBJ databases">
        <title>Comparative genomics of biotechnologically important yeasts.</title>
        <authorList>
            <consortium name="DOE Joint Genome Institute"/>
            <person name="Riley R."/>
            <person name="Haridas S."/>
            <person name="Wolfe K.H."/>
            <person name="Lopes M.R."/>
            <person name="Hittinger C.T."/>
            <person name="Goker M."/>
            <person name="Salamov A."/>
            <person name="Wisecaver J."/>
            <person name="Long T.M."/>
            <person name="Aerts A.L."/>
            <person name="Barry K."/>
            <person name="Choi C."/>
            <person name="Clum A."/>
            <person name="Coughlan A.Y."/>
            <person name="Deshpande S."/>
            <person name="Douglass A.P."/>
            <person name="Hanson S.J."/>
            <person name="Klenk H.-P."/>
            <person name="Labutti K."/>
            <person name="Lapidus A."/>
            <person name="Lindquist E."/>
            <person name="Lipzen A."/>
            <person name="Meier-Kolthoff J.P."/>
            <person name="Ohm R.A."/>
            <person name="Otillar R.P."/>
            <person name="Pangilinan J."/>
            <person name="Peng Y."/>
            <person name="Rokas A."/>
            <person name="Rosa C.A."/>
            <person name="Scheuner C."/>
            <person name="Sibirny A.A."/>
            <person name="Slot J.C."/>
            <person name="Stielow J.B."/>
            <person name="Sun H."/>
            <person name="Kurtzman C.P."/>
            <person name="Blackwell M."/>
            <person name="Jeffries T.W."/>
            <person name="Grigoriev I.V."/>
        </authorList>
    </citation>
    <scope>NUCLEOTIDE SEQUENCE [LARGE SCALE GENOMIC DNA]</scope>
    <source>
        <strain evidence="12">NRRL Y-17796</strain>
    </source>
</reference>
<evidence type="ECO:0000256" key="8">
    <source>
        <dbReference type="SAM" id="MobiDB-lite"/>
    </source>
</evidence>
<gene>
    <name evidence="11" type="ORF">CANCADRAFT_137067</name>
</gene>
<name>A0A1E4TBZ7_9ASCO</name>
<dbReference type="Gene3D" id="3.40.50.300">
    <property type="entry name" value="P-loop containing nucleotide triphosphate hydrolases"/>
    <property type="match status" value="2"/>
</dbReference>
<feature type="transmembrane region" description="Helical" evidence="9">
    <location>
        <begin position="1259"/>
        <end position="1281"/>
    </location>
</feature>
<feature type="compositionally biased region" description="Polar residues" evidence="8">
    <location>
        <begin position="339"/>
        <end position="360"/>
    </location>
</feature>
<evidence type="ECO:0000313" key="12">
    <source>
        <dbReference type="Proteomes" id="UP000095023"/>
    </source>
</evidence>
<evidence type="ECO:0000256" key="1">
    <source>
        <dbReference type="ARBA" id="ARBA00004141"/>
    </source>
</evidence>
<proteinExistence type="predicted"/>
<feature type="transmembrane region" description="Helical" evidence="9">
    <location>
        <begin position="624"/>
        <end position="647"/>
    </location>
</feature>
<sequence>MDFTEKGGLGAVQSAIDMKGNIDFGVVDPVEVVVSGVSVYKEKSRISLPLFRRFLRKSPPEIDDANDIDISITRPILSNVSCEVGSGKLMALIGSSGSGKTTLLNTMASRMSGTGLKVNGSILFNGKPSMNSVRSGYVLQQDVLPHTLTPRETLRFSADLRLPASVPRATRYQMVEQVIAELGLRDCADTRIGNVEHKGISGGEKRRVSIGIQMLANPSVLFLDEPTTGLDAFSAYQLVRTLSHLAKSGRTIICSIHQPRSDIFYLFDSVTLLARGQTVYSGPTKEIISYFEELGYAMPMHVNPADFIIDISSIDFRSPEAEERTMAQVEKLLRAWRSHSASSKPQPPNNSILDEATASSVPDAPPLSANTAPFSTQLTTLIRRGFLTTFRDPFGMFGLLFAAIFVGGVNGWIFYGLDGSIQGMRSMTGAAYISITGLPYLDLLYEIYRLSNTDMPIFDREYSEGIVTVSGWLIARRFTKLLMEDIPTSLIYSVLMYFLVGFRTDSAKYFFVYFADVFFTHMCAIGLATMAVAISRDFSVASLIGNLSYTLQSVANGFFIAVSNMPVYVRWTRWITFTYFSFGLAVSNQFSGYVGDCPYPPNSSECFEYLGDTQLAVLGVPVNWLGVPLGVLAAWTVGFFIIAGLVLRFYRRSVSVASANISPAESDIVNDSQLGQVTTSRQSISISIQSLSLIIVKRTLPWKKTKKVILQDVSTSFQSGCLSAILGPSGSGKSSFLNFLADRCHSTALTKYESHELLMLNGQKSSPKLLSRVCSYVTQDDDGLLPSLTVRETLTFAAYLRLPKTWSKDRMRQRAEEIMHEMGLKDCADKLIGSEFTKGISGGEKRRVSIAVQLLSDPSVIFLDEPTSGLDSFTAGSILQVLKNLAMQGKNVICTIHQPRFDMFNKFDKILLLTKGGYVAYSGDQSTVLDYFSQIGFHCPSNVNIADFLLDLVAVNLQDEQNEKVTRDRLDNLLDHWRDHSTEYEPIVSQNTQLDDTELLNYKKEYKSLHLAFLPLLQRSILNFKRRSEIMIARMMQILGLGIVFLLFYTPMHYDYRGAYDRIGLVQQYLALYFCGMLNNIAVYPDERNVFYREHDDNVYGVLPFFLCYLTIELPFEILASALFAAIAGIAPGITRSAAGYFASFAVCFGMANCGESIGIIFNTLVRHIGFAVNLISVVLSTGAIMSGVLSLNMQGFLKGINYISPAKYGAETMLYFGFQDVEFSSCYTGDYSINGEACTEITGAEFLQTFGYDADGRVALGGLMACVVVYRFIAFVILRVNRMKLNVQKSS</sequence>
<keyword evidence="6 9" id="KW-1133">Transmembrane helix</keyword>
<feature type="transmembrane region" description="Helical" evidence="9">
    <location>
        <begin position="1066"/>
        <end position="1084"/>
    </location>
</feature>
<comment type="subcellular location">
    <subcellularLocation>
        <location evidence="1">Membrane</location>
        <topology evidence="1">Multi-pass membrane protein</topology>
    </subcellularLocation>
</comment>
<dbReference type="InterPro" id="IPR003439">
    <property type="entry name" value="ABC_transporter-like_ATP-bd"/>
</dbReference>
<dbReference type="InterPro" id="IPR013525">
    <property type="entry name" value="ABC2_TM"/>
</dbReference>
<dbReference type="Pfam" id="PF19055">
    <property type="entry name" value="ABC2_membrane_7"/>
    <property type="match status" value="2"/>
</dbReference>
<feature type="transmembrane region" description="Helical" evidence="9">
    <location>
        <begin position="540"/>
        <end position="562"/>
    </location>
</feature>